<keyword evidence="2" id="KW-1185">Reference proteome</keyword>
<gene>
    <name evidence="1" type="ordered locus">ACP_1630</name>
</gene>
<dbReference type="eggNOG" id="ENOG5033MFK">
    <property type="taxonomic scope" value="Bacteria"/>
</dbReference>
<dbReference type="InParanoid" id="C1F776"/>
<evidence type="ECO:0000313" key="2">
    <source>
        <dbReference type="Proteomes" id="UP000002207"/>
    </source>
</evidence>
<evidence type="ECO:0000313" key="1">
    <source>
        <dbReference type="EMBL" id="ACO32894.1"/>
    </source>
</evidence>
<proteinExistence type="predicted"/>
<accession>C1F776</accession>
<dbReference type="AlphaFoldDB" id="C1F776"/>
<name>C1F776_ACIC5</name>
<dbReference type="KEGG" id="aca:ACP_1630"/>
<organism evidence="1 2">
    <name type="scientific">Acidobacterium capsulatum (strain ATCC 51196 / DSM 11244 / BCRC 80197 / JCM 7670 / NBRC 15755 / NCIMB 13165 / 161)</name>
    <dbReference type="NCBI Taxonomy" id="240015"/>
    <lineage>
        <taxon>Bacteria</taxon>
        <taxon>Pseudomonadati</taxon>
        <taxon>Acidobacteriota</taxon>
        <taxon>Terriglobia</taxon>
        <taxon>Terriglobales</taxon>
        <taxon>Acidobacteriaceae</taxon>
        <taxon>Acidobacterium</taxon>
    </lineage>
</organism>
<reference evidence="1 2" key="1">
    <citation type="journal article" date="2009" name="Appl. Environ. Microbiol.">
        <title>Three genomes from the phylum Acidobacteria provide insight into the lifestyles of these microorganisms in soils.</title>
        <authorList>
            <person name="Ward N.L."/>
            <person name="Challacombe J.F."/>
            <person name="Janssen P.H."/>
            <person name="Henrissat B."/>
            <person name="Coutinho P.M."/>
            <person name="Wu M."/>
            <person name="Xie G."/>
            <person name="Haft D.H."/>
            <person name="Sait M."/>
            <person name="Badger J."/>
            <person name="Barabote R.D."/>
            <person name="Bradley B."/>
            <person name="Brettin T.S."/>
            <person name="Brinkac L.M."/>
            <person name="Bruce D."/>
            <person name="Creasy T."/>
            <person name="Daugherty S.C."/>
            <person name="Davidsen T.M."/>
            <person name="DeBoy R.T."/>
            <person name="Detter J.C."/>
            <person name="Dodson R.J."/>
            <person name="Durkin A.S."/>
            <person name="Ganapathy A."/>
            <person name="Gwinn-Giglio M."/>
            <person name="Han C.S."/>
            <person name="Khouri H."/>
            <person name="Kiss H."/>
            <person name="Kothari S.P."/>
            <person name="Madupu R."/>
            <person name="Nelson K.E."/>
            <person name="Nelson W.C."/>
            <person name="Paulsen I."/>
            <person name="Penn K."/>
            <person name="Ren Q."/>
            <person name="Rosovitz M.J."/>
            <person name="Selengut J.D."/>
            <person name="Shrivastava S."/>
            <person name="Sullivan S.A."/>
            <person name="Tapia R."/>
            <person name="Thompson L.S."/>
            <person name="Watkins K.L."/>
            <person name="Yang Q."/>
            <person name="Yu C."/>
            <person name="Zafar N."/>
            <person name="Zhou L."/>
            <person name="Kuske C.R."/>
        </authorList>
    </citation>
    <scope>NUCLEOTIDE SEQUENCE [LARGE SCALE GENOMIC DNA]</scope>
    <source>
        <strain evidence="2">ATCC 51196 / DSM 11244 / BCRC 80197 / JCM 7670 / NBRC 15755 / NCIMB 13165 / 161</strain>
    </source>
</reference>
<dbReference type="EMBL" id="CP001472">
    <property type="protein sequence ID" value="ACO32894.1"/>
    <property type="molecule type" value="Genomic_DNA"/>
</dbReference>
<dbReference type="HOGENOM" id="CLU_2079608_0_0_0"/>
<dbReference type="Proteomes" id="UP000002207">
    <property type="component" value="Chromosome"/>
</dbReference>
<sequence>MSAIPPAVHPCSVRVTPRRGPFVVREIMVDQCSNPQCAKPLHYLREGRIFVFDVQDPVDGGKPVHRLEHYWLCGPCAQRFVLARKGEEVQLLPKVTPRPVESLDLPDVTPHRRPLAS</sequence>
<protein>
    <submittedName>
        <fullName evidence="1">Uncharacterized protein</fullName>
    </submittedName>
</protein>